<dbReference type="Pfam" id="PF00582">
    <property type="entry name" value="Usp"/>
    <property type="match status" value="1"/>
</dbReference>
<dbReference type="Proteomes" id="UP000196230">
    <property type="component" value="Unassembled WGS sequence"/>
</dbReference>
<feature type="compositionally biased region" description="Basic and acidic residues" evidence="2">
    <location>
        <begin position="154"/>
        <end position="168"/>
    </location>
</feature>
<comment type="similarity">
    <text evidence="1">Belongs to the universal stress protein A family.</text>
</comment>
<reference evidence="4 5" key="1">
    <citation type="submission" date="2017-02" db="EMBL/GenBank/DDBJ databases">
        <authorList>
            <person name="Peterson S.W."/>
        </authorList>
    </citation>
    <scope>NUCLEOTIDE SEQUENCE [LARGE SCALE GENOMIC DNA]</scope>
    <source>
        <strain evidence="4 5">2B3F</strain>
    </source>
</reference>
<evidence type="ECO:0000259" key="3">
    <source>
        <dbReference type="Pfam" id="PF00582"/>
    </source>
</evidence>
<evidence type="ECO:0000256" key="2">
    <source>
        <dbReference type="SAM" id="MobiDB-lite"/>
    </source>
</evidence>
<dbReference type="Gene3D" id="3.40.50.620">
    <property type="entry name" value="HUPs"/>
    <property type="match status" value="1"/>
</dbReference>
<name>A0A1R4JYV8_9MICC</name>
<evidence type="ECO:0000256" key="1">
    <source>
        <dbReference type="ARBA" id="ARBA00008791"/>
    </source>
</evidence>
<dbReference type="AlphaFoldDB" id="A0A1R4JYV8"/>
<feature type="compositionally biased region" description="Low complexity" evidence="2">
    <location>
        <begin position="184"/>
        <end position="193"/>
    </location>
</feature>
<dbReference type="InterPro" id="IPR006015">
    <property type="entry name" value="Universal_stress_UspA"/>
</dbReference>
<dbReference type="EMBL" id="FUKP01000073">
    <property type="protein sequence ID" value="SJN37148.1"/>
    <property type="molecule type" value="Genomic_DNA"/>
</dbReference>
<dbReference type="InterPro" id="IPR014729">
    <property type="entry name" value="Rossmann-like_a/b/a_fold"/>
</dbReference>
<accession>A0A1R4JYV8</accession>
<evidence type="ECO:0000313" key="5">
    <source>
        <dbReference type="Proteomes" id="UP000196230"/>
    </source>
</evidence>
<feature type="domain" description="UspA" evidence="3">
    <location>
        <begin position="2"/>
        <end position="128"/>
    </location>
</feature>
<feature type="region of interest" description="Disordered" evidence="2">
    <location>
        <begin position="136"/>
        <end position="205"/>
    </location>
</feature>
<evidence type="ECO:0000313" key="4">
    <source>
        <dbReference type="EMBL" id="SJN37148.1"/>
    </source>
</evidence>
<organism evidence="4 5">
    <name type="scientific">Micrococcus lylae</name>
    <dbReference type="NCBI Taxonomy" id="1273"/>
    <lineage>
        <taxon>Bacteria</taxon>
        <taxon>Bacillati</taxon>
        <taxon>Actinomycetota</taxon>
        <taxon>Actinomycetes</taxon>
        <taxon>Micrococcales</taxon>
        <taxon>Micrococcaceae</taxon>
        <taxon>Micrococcus</taxon>
    </lineage>
</organism>
<dbReference type="PRINTS" id="PR01438">
    <property type="entry name" value="UNVRSLSTRESS"/>
</dbReference>
<sequence>MTILVGYAPRAESRAALNKAIDIARTTGERIVVVNAGPGGEHRSSNLLNEAQQRDLQQVLDGCGVDAEFRQYARGRSTAAEMKEVAAELEPSIVVIGLRRRGAVGRFMMGSVSDELLRELDQPVLCVKQYADHTPDAVSSKADTVPVSGSRRARAVEQHPVEREDAAGHQDAVGQDMAEPPHALGSEPVGEPEPVAEELPRPEDR</sequence>
<dbReference type="InterPro" id="IPR006016">
    <property type="entry name" value="UspA"/>
</dbReference>
<protein>
    <submittedName>
        <fullName evidence="4">UspA</fullName>
    </submittedName>
</protein>
<gene>
    <name evidence="4" type="ORF">FM125_11410</name>
</gene>
<proteinExistence type="inferred from homology"/>
<dbReference type="CDD" id="cd00293">
    <property type="entry name" value="USP-like"/>
    <property type="match status" value="1"/>
</dbReference>
<dbReference type="SUPFAM" id="SSF52402">
    <property type="entry name" value="Adenine nucleotide alpha hydrolases-like"/>
    <property type="match status" value="1"/>
</dbReference>
<dbReference type="RefSeq" id="WP_087134701.1">
    <property type="nucleotide sequence ID" value="NZ_FUKP01000073.1"/>
</dbReference>